<dbReference type="InParanoid" id="F2TVY5"/>
<evidence type="ECO:0000313" key="3">
    <source>
        <dbReference type="Proteomes" id="UP000007799"/>
    </source>
</evidence>
<protein>
    <submittedName>
        <fullName evidence="2">Uncharacterized protein</fullName>
    </submittedName>
</protein>
<dbReference type="Proteomes" id="UP000007799">
    <property type="component" value="Unassembled WGS sequence"/>
</dbReference>
<evidence type="ECO:0000313" key="2">
    <source>
        <dbReference type="EMBL" id="EGD72231.1"/>
    </source>
</evidence>
<keyword evidence="3" id="KW-1185">Reference proteome</keyword>
<keyword evidence="1" id="KW-0812">Transmembrane</keyword>
<proteinExistence type="predicted"/>
<dbReference type="GeneID" id="16067452"/>
<dbReference type="KEGG" id="sre:PTSG_00251"/>
<keyword evidence="1" id="KW-1133">Transmembrane helix</keyword>
<dbReference type="RefSeq" id="XP_004998802.1">
    <property type="nucleotide sequence ID" value="XM_004998745.1"/>
</dbReference>
<gene>
    <name evidence="2" type="ORF">PTSG_00251</name>
</gene>
<accession>F2TVY5</accession>
<keyword evidence="1" id="KW-0472">Membrane</keyword>
<sequence>MTTTQALIDGALKGATEEERLKCLDQLCQPARAAKLTQDNVEELSALLLATDTLFFRYSDVLLACPAVAVKALDVLRVEPVLSTKAVLASRIYGLLAAIGVANEPQWKECRRQLLASLAEDTGVAHAQCFRELRFLHGIQEQEPGFPYTAAAKFRPPTHTPDEDTLRVVKDAYLNGLLRPQQCGGYIDFLEESGIAVDPDDEAVQSAALNTWEGQYSRLPKDVLEEMGLHHTFEESQQLRETLHDERVEALREHWMLLHQKKRAETLSRALTKAIFIFIVYFILMWTYGYYAKLQEEQDGQ</sequence>
<dbReference type="AlphaFoldDB" id="F2TVY5"/>
<feature type="transmembrane region" description="Helical" evidence="1">
    <location>
        <begin position="270"/>
        <end position="291"/>
    </location>
</feature>
<evidence type="ECO:0000256" key="1">
    <source>
        <dbReference type="SAM" id="Phobius"/>
    </source>
</evidence>
<organism evidence="3">
    <name type="scientific">Salpingoeca rosetta (strain ATCC 50818 / BSB-021)</name>
    <dbReference type="NCBI Taxonomy" id="946362"/>
    <lineage>
        <taxon>Eukaryota</taxon>
        <taxon>Choanoflagellata</taxon>
        <taxon>Craspedida</taxon>
        <taxon>Salpingoecidae</taxon>
        <taxon>Salpingoeca</taxon>
    </lineage>
</organism>
<dbReference type="EMBL" id="GL832955">
    <property type="protein sequence ID" value="EGD72231.1"/>
    <property type="molecule type" value="Genomic_DNA"/>
</dbReference>
<reference evidence="2" key="1">
    <citation type="submission" date="2009-08" db="EMBL/GenBank/DDBJ databases">
        <title>Annotation of Salpingoeca rosetta.</title>
        <authorList>
            <consortium name="The Broad Institute Genome Sequencing Platform"/>
            <person name="Russ C."/>
            <person name="Cuomo C."/>
            <person name="Burger G."/>
            <person name="Gray M.W."/>
            <person name="Holland P.W.H."/>
            <person name="King N."/>
            <person name="Lang F.B.F."/>
            <person name="Roger A.J."/>
            <person name="Ruiz-Trillo I."/>
            <person name="Young S.K."/>
            <person name="Zeng Q."/>
            <person name="Gargeya S."/>
            <person name="Alvarado L."/>
            <person name="Berlin A."/>
            <person name="Chapman S.B."/>
            <person name="Chen Z."/>
            <person name="Freedman E."/>
            <person name="Gellesch M."/>
            <person name="Goldberg J."/>
            <person name="Griggs A."/>
            <person name="Gujja S."/>
            <person name="Heilman E."/>
            <person name="Heiman D."/>
            <person name="Howarth C."/>
            <person name="Mehta T."/>
            <person name="Neiman D."/>
            <person name="Pearson M."/>
            <person name="Roberts A."/>
            <person name="Saif S."/>
            <person name="Shea T."/>
            <person name="Shenoy N."/>
            <person name="Sisk P."/>
            <person name="Stolte C."/>
            <person name="Sykes S."/>
            <person name="White J."/>
            <person name="Yandava C."/>
            <person name="Haas B."/>
            <person name="Nusbaum C."/>
            <person name="Birren B."/>
        </authorList>
    </citation>
    <scope>NUCLEOTIDE SEQUENCE [LARGE SCALE GENOMIC DNA]</scope>
    <source>
        <strain evidence="2">ATCC 50818</strain>
    </source>
</reference>
<name>F2TVY5_SALR5</name>